<dbReference type="InterPro" id="IPR006016">
    <property type="entry name" value="UspA"/>
</dbReference>
<proteinExistence type="inferred from homology"/>
<comment type="similarity">
    <text evidence="1">Belongs to the universal stress protein A family.</text>
</comment>
<accession>M0AA50</accession>
<comment type="caution">
    <text evidence="3">The sequence shown here is derived from an EMBL/GenBank/DDBJ whole genome shotgun (WGS) entry which is preliminary data.</text>
</comment>
<evidence type="ECO:0000313" key="3">
    <source>
        <dbReference type="EMBL" id="ELY94767.1"/>
    </source>
</evidence>
<dbReference type="Gene3D" id="3.40.50.620">
    <property type="entry name" value="HUPs"/>
    <property type="match status" value="1"/>
</dbReference>
<dbReference type="InterPro" id="IPR014729">
    <property type="entry name" value="Rossmann-like_a/b/a_fold"/>
</dbReference>
<protein>
    <submittedName>
        <fullName evidence="3">UspA domain-containing protein</fullName>
    </submittedName>
</protein>
<evidence type="ECO:0000256" key="1">
    <source>
        <dbReference type="ARBA" id="ARBA00008791"/>
    </source>
</evidence>
<dbReference type="Pfam" id="PF00582">
    <property type="entry name" value="Usp"/>
    <property type="match status" value="1"/>
</dbReference>
<evidence type="ECO:0000313" key="4">
    <source>
        <dbReference type="Proteomes" id="UP000011648"/>
    </source>
</evidence>
<keyword evidence="4" id="KW-1185">Reference proteome</keyword>
<name>M0AA50_9EURY</name>
<dbReference type="OrthoDB" id="281037at2157"/>
<dbReference type="PANTHER" id="PTHR46268:SF6">
    <property type="entry name" value="UNIVERSAL STRESS PROTEIN UP12"/>
    <property type="match status" value="1"/>
</dbReference>
<sequence length="144" mass="15879">MYRVLLSVNRNERRTDQAISILRSLPGDPSDIEVVALNVFEKFDVTGVSGRVNSENLYDETAFPQHAETALAELEDEGMSIETRREHGDPAETILEVASEIDADSIVLCGRERSPTGKVLFGSVTQSVLLSADRPVITQMQTED</sequence>
<reference evidence="3 4" key="1">
    <citation type="journal article" date="2014" name="PLoS Genet.">
        <title>Phylogenetically driven sequencing of extremely halophilic archaea reveals strategies for static and dynamic osmo-response.</title>
        <authorList>
            <person name="Becker E.A."/>
            <person name="Seitzer P.M."/>
            <person name="Tritt A."/>
            <person name="Larsen D."/>
            <person name="Krusor M."/>
            <person name="Yao A.I."/>
            <person name="Wu D."/>
            <person name="Madern D."/>
            <person name="Eisen J.A."/>
            <person name="Darling A.E."/>
            <person name="Facciotti M.T."/>
        </authorList>
    </citation>
    <scope>NUCLEOTIDE SEQUENCE [LARGE SCALE GENOMIC DNA]</scope>
    <source>
        <strain evidence="3 4">DSM 12281</strain>
    </source>
</reference>
<evidence type="ECO:0000259" key="2">
    <source>
        <dbReference type="Pfam" id="PF00582"/>
    </source>
</evidence>
<dbReference type="Proteomes" id="UP000011648">
    <property type="component" value="Unassembled WGS sequence"/>
</dbReference>
<dbReference type="PANTHER" id="PTHR46268">
    <property type="entry name" value="STRESS RESPONSE PROTEIN NHAX"/>
    <property type="match status" value="1"/>
</dbReference>
<dbReference type="SUPFAM" id="SSF52402">
    <property type="entry name" value="Adenine nucleotide alpha hydrolases-like"/>
    <property type="match status" value="1"/>
</dbReference>
<dbReference type="PATRIC" id="fig|1230458.4.peg.1100"/>
<dbReference type="AlphaFoldDB" id="M0AA50"/>
<organism evidence="3 4">
    <name type="scientific">Natrialba taiwanensis DSM 12281</name>
    <dbReference type="NCBI Taxonomy" id="1230458"/>
    <lineage>
        <taxon>Archaea</taxon>
        <taxon>Methanobacteriati</taxon>
        <taxon>Methanobacteriota</taxon>
        <taxon>Stenosarchaea group</taxon>
        <taxon>Halobacteria</taxon>
        <taxon>Halobacteriales</taxon>
        <taxon>Natrialbaceae</taxon>
        <taxon>Natrialba</taxon>
    </lineage>
</organism>
<gene>
    <name evidence="3" type="ORF">C484_05442</name>
</gene>
<feature type="domain" description="UspA" evidence="2">
    <location>
        <begin position="17"/>
        <end position="137"/>
    </location>
</feature>
<dbReference type="EMBL" id="AOIL01000016">
    <property type="protein sequence ID" value="ELY94767.1"/>
    <property type="molecule type" value="Genomic_DNA"/>
</dbReference>
<dbReference type="RefSeq" id="WP_006824924.1">
    <property type="nucleotide sequence ID" value="NZ_AOIL01000016.1"/>
</dbReference>
<dbReference type="CDD" id="cd00293">
    <property type="entry name" value="USP-like"/>
    <property type="match status" value="1"/>
</dbReference>